<feature type="chain" id="PRO_5035851365" evidence="1">
    <location>
        <begin position="20"/>
        <end position="289"/>
    </location>
</feature>
<dbReference type="EMBL" id="CADEPM010000001">
    <property type="protein sequence ID" value="CAB3397567.1"/>
    <property type="molecule type" value="Genomic_DNA"/>
</dbReference>
<accession>A0A8S1EAA0</accession>
<keyword evidence="1" id="KW-0732">Signal</keyword>
<dbReference type="Proteomes" id="UP000494206">
    <property type="component" value="Unassembled WGS sequence"/>
</dbReference>
<evidence type="ECO:0000313" key="2">
    <source>
        <dbReference type="EMBL" id="CAB3397567.1"/>
    </source>
</evidence>
<reference evidence="2 3" key="1">
    <citation type="submission" date="2020-04" db="EMBL/GenBank/DDBJ databases">
        <authorList>
            <person name="Laetsch R D."/>
            <person name="Stevens L."/>
            <person name="Kumar S."/>
            <person name="Blaxter L. M."/>
        </authorList>
    </citation>
    <scope>NUCLEOTIDE SEQUENCE [LARGE SCALE GENOMIC DNA]</scope>
</reference>
<feature type="signal peptide" evidence="1">
    <location>
        <begin position="1"/>
        <end position="19"/>
    </location>
</feature>
<evidence type="ECO:0000256" key="1">
    <source>
        <dbReference type="SAM" id="SignalP"/>
    </source>
</evidence>
<protein>
    <submittedName>
        <fullName evidence="2">Uncharacterized protein</fullName>
    </submittedName>
</protein>
<evidence type="ECO:0000313" key="3">
    <source>
        <dbReference type="Proteomes" id="UP000494206"/>
    </source>
</evidence>
<dbReference type="OrthoDB" id="5821553at2759"/>
<proteinExistence type="predicted"/>
<keyword evidence="3" id="KW-1185">Reference proteome</keyword>
<dbReference type="PANTHER" id="PTHR31936:SF2">
    <property type="entry name" value="FLO11 DOMAIN-CONTAINING PROTEIN"/>
    <property type="match status" value="1"/>
</dbReference>
<organism evidence="2 3">
    <name type="scientific">Caenorhabditis bovis</name>
    <dbReference type="NCBI Taxonomy" id="2654633"/>
    <lineage>
        <taxon>Eukaryota</taxon>
        <taxon>Metazoa</taxon>
        <taxon>Ecdysozoa</taxon>
        <taxon>Nematoda</taxon>
        <taxon>Chromadorea</taxon>
        <taxon>Rhabditida</taxon>
        <taxon>Rhabditina</taxon>
        <taxon>Rhabditomorpha</taxon>
        <taxon>Rhabditoidea</taxon>
        <taxon>Rhabditidae</taxon>
        <taxon>Peloderinae</taxon>
        <taxon>Caenorhabditis</taxon>
    </lineage>
</organism>
<name>A0A8S1EAA0_9PELO</name>
<dbReference type="AlphaFoldDB" id="A0A8S1EAA0"/>
<dbReference type="PANTHER" id="PTHR31936">
    <property type="entry name" value="PROTEIN CBG18744"/>
    <property type="match status" value="1"/>
</dbReference>
<comment type="caution">
    <text evidence="2">The sequence shown here is derived from an EMBL/GenBank/DDBJ whole genome shotgun (WGS) entry which is preliminary data.</text>
</comment>
<dbReference type="PROSITE" id="PS50092">
    <property type="entry name" value="TSP1"/>
    <property type="match status" value="1"/>
</dbReference>
<dbReference type="InterPro" id="IPR000884">
    <property type="entry name" value="TSP1_rpt"/>
</dbReference>
<gene>
    <name evidence="2" type="ORF">CBOVIS_LOCUS959</name>
</gene>
<sequence>MQLFALVTIILHQSILASAALPECQGTGKCPPEGIWGEWTYVDDPVTCNTPCGSCDVKMQTRKCLSDVLKCPCIGTNSRKIPCNTQICKAPAQRTCCIPYSPLPINGTMQCGPITTTKGVSCCPKDGLWSEWSGFYKEGNQLVRTRDCLSQSSGCPCSGEDTQYSAACPCKMPDFEKTCENDEAIWYSYPDFGASLSDCSAQTMLLRTDIEGDAYCSKSPIDGISRGGIVVRTVDGRCIFDKIFPCLDVVQQFRQSFTCDYESGYWRYDQTGDEIVSYSQFAYKDPNTC</sequence>